<comment type="similarity">
    <text evidence="1">Belongs to the sigma-70 factor family. ECF subfamily.</text>
</comment>
<feature type="domain" description="RNA polymerase sigma-70 region 2" evidence="5">
    <location>
        <begin position="33"/>
        <end position="96"/>
    </location>
</feature>
<dbReference type="GO" id="GO:0016987">
    <property type="term" value="F:sigma factor activity"/>
    <property type="evidence" value="ECO:0007669"/>
    <property type="project" value="UniProtKB-KW"/>
</dbReference>
<dbReference type="RefSeq" id="WP_150880985.1">
    <property type="nucleotide sequence ID" value="NZ_VTWS01000009.1"/>
</dbReference>
<dbReference type="InterPro" id="IPR036388">
    <property type="entry name" value="WH-like_DNA-bd_sf"/>
</dbReference>
<protein>
    <submittedName>
        <fullName evidence="7">Sigma-70 family RNA polymerase sigma factor</fullName>
    </submittedName>
</protein>
<dbReference type="Gene3D" id="1.10.10.10">
    <property type="entry name" value="Winged helix-like DNA-binding domain superfamily/Winged helix DNA-binding domain"/>
    <property type="match status" value="1"/>
</dbReference>
<dbReference type="PANTHER" id="PTHR43133">
    <property type="entry name" value="RNA POLYMERASE ECF-TYPE SIGMA FACTO"/>
    <property type="match status" value="1"/>
</dbReference>
<dbReference type="SUPFAM" id="SSF88659">
    <property type="entry name" value="Sigma3 and sigma4 domains of RNA polymerase sigma factors"/>
    <property type="match status" value="1"/>
</dbReference>
<gene>
    <name evidence="7" type="ORF">F0P93_27505</name>
</gene>
<dbReference type="Gene3D" id="1.10.1740.10">
    <property type="match status" value="1"/>
</dbReference>
<evidence type="ECO:0000256" key="1">
    <source>
        <dbReference type="ARBA" id="ARBA00010641"/>
    </source>
</evidence>
<keyword evidence="2" id="KW-0805">Transcription regulation</keyword>
<dbReference type="GO" id="GO:0006352">
    <property type="term" value="P:DNA-templated transcription initiation"/>
    <property type="evidence" value="ECO:0007669"/>
    <property type="project" value="InterPro"/>
</dbReference>
<proteinExistence type="inferred from homology"/>
<dbReference type="InterPro" id="IPR007627">
    <property type="entry name" value="RNA_pol_sigma70_r2"/>
</dbReference>
<dbReference type="EMBL" id="VTWS01000009">
    <property type="protein sequence ID" value="KAA9346751.1"/>
    <property type="molecule type" value="Genomic_DNA"/>
</dbReference>
<dbReference type="InterPro" id="IPR013249">
    <property type="entry name" value="RNA_pol_sigma70_r4_t2"/>
</dbReference>
<dbReference type="InterPro" id="IPR013324">
    <property type="entry name" value="RNA_pol_sigma_r3/r4-like"/>
</dbReference>
<dbReference type="Pfam" id="PF04542">
    <property type="entry name" value="Sigma70_r2"/>
    <property type="match status" value="1"/>
</dbReference>
<keyword evidence="4" id="KW-0804">Transcription</keyword>
<dbReference type="NCBIfam" id="TIGR02937">
    <property type="entry name" value="sigma70-ECF"/>
    <property type="match status" value="1"/>
</dbReference>
<dbReference type="Pfam" id="PF08281">
    <property type="entry name" value="Sigma70_r4_2"/>
    <property type="match status" value="1"/>
</dbReference>
<dbReference type="PANTHER" id="PTHR43133:SF46">
    <property type="entry name" value="RNA POLYMERASE SIGMA-70 FACTOR ECF SUBFAMILY"/>
    <property type="match status" value="1"/>
</dbReference>
<evidence type="ECO:0000256" key="2">
    <source>
        <dbReference type="ARBA" id="ARBA00023015"/>
    </source>
</evidence>
<keyword evidence="3" id="KW-0731">Sigma factor</keyword>
<dbReference type="Proteomes" id="UP000326344">
    <property type="component" value="Unassembled WGS sequence"/>
</dbReference>
<name>A0A5N1J7I3_9BACT</name>
<sequence>MSAFSYHYVGANEDSLVWEKFRRGDQIALGRIYRKQYNALVRYGLSLVQDEELVEDCIQNLFEKLWLCRDRLGSILVIKPYLFKALRHHIIDQLTLQKQKSQFLATYFEKYTVTVSCEETLIAEQSREEQRKKLLHSLGLLSKRQREAVYLKTFEELEYDKISEVMLLNQQSIRNLIHQAVKTLKNNRSQLAC</sequence>
<feature type="domain" description="RNA polymerase sigma factor 70 region 4 type 2" evidence="6">
    <location>
        <begin position="133"/>
        <end position="184"/>
    </location>
</feature>
<evidence type="ECO:0000256" key="4">
    <source>
        <dbReference type="ARBA" id="ARBA00023163"/>
    </source>
</evidence>
<accession>A0A5N1J7I3</accession>
<dbReference type="InterPro" id="IPR013325">
    <property type="entry name" value="RNA_pol_sigma_r2"/>
</dbReference>
<evidence type="ECO:0000259" key="6">
    <source>
        <dbReference type="Pfam" id="PF08281"/>
    </source>
</evidence>
<comment type="caution">
    <text evidence="7">The sequence shown here is derived from an EMBL/GenBank/DDBJ whole genome shotgun (WGS) entry which is preliminary data.</text>
</comment>
<evidence type="ECO:0000259" key="5">
    <source>
        <dbReference type="Pfam" id="PF04542"/>
    </source>
</evidence>
<evidence type="ECO:0000256" key="3">
    <source>
        <dbReference type="ARBA" id="ARBA00023082"/>
    </source>
</evidence>
<evidence type="ECO:0000313" key="7">
    <source>
        <dbReference type="EMBL" id="KAA9346751.1"/>
    </source>
</evidence>
<evidence type="ECO:0000313" key="8">
    <source>
        <dbReference type="Proteomes" id="UP000326344"/>
    </source>
</evidence>
<dbReference type="InterPro" id="IPR014284">
    <property type="entry name" value="RNA_pol_sigma-70_dom"/>
</dbReference>
<keyword evidence="8" id="KW-1185">Reference proteome</keyword>
<organism evidence="7 8">
    <name type="scientific">Larkinella humicola</name>
    <dbReference type="NCBI Taxonomy" id="2607654"/>
    <lineage>
        <taxon>Bacteria</taxon>
        <taxon>Pseudomonadati</taxon>
        <taxon>Bacteroidota</taxon>
        <taxon>Cytophagia</taxon>
        <taxon>Cytophagales</taxon>
        <taxon>Spirosomataceae</taxon>
        <taxon>Larkinella</taxon>
    </lineage>
</organism>
<dbReference type="InterPro" id="IPR039425">
    <property type="entry name" value="RNA_pol_sigma-70-like"/>
</dbReference>
<reference evidence="7 8" key="1">
    <citation type="submission" date="2019-09" db="EMBL/GenBank/DDBJ databases">
        <title>Genome Sequence of Larkinella sp MA1.</title>
        <authorList>
            <person name="Srinivasan S."/>
        </authorList>
    </citation>
    <scope>NUCLEOTIDE SEQUENCE [LARGE SCALE GENOMIC DNA]</scope>
    <source>
        <strain evidence="7 8">MA1</strain>
    </source>
</reference>
<dbReference type="AlphaFoldDB" id="A0A5N1J7I3"/>
<dbReference type="SUPFAM" id="SSF88946">
    <property type="entry name" value="Sigma2 domain of RNA polymerase sigma factors"/>
    <property type="match status" value="1"/>
</dbReference>
<dbReference type="GO" id="GO:0003677">
    <property type="term" value="F:DNA binding"/>
    <property type="evidence" value="ECO:0007669"/>
    <property type="project" value="InterPro"/>
</dbReference>